<name>A0AAD7MWY9_9AGAR</name>
<evidence type="ECO:0000256" key="2">
    <source>
        <dbReference type="SAM" id="SignalP"/>
    </source>
</evidence>
<comment type="caution">
    <text evidence="3">The sequence shown here is derived from an EMBL/GenBank/DDBJ whole genome shotgun (WGS) entry which is preliminary data.</text>
</comment>
<keyword evidence="4" id="KW-1185">Reference proteome</keyword>
<gene>
    <name evidence="3" type="ORF">B0H16DRAFT_1466734</name>
</gene>
<dbReference type="Proteomes" id="UP001215598">
    <property type="component" value="Unassembled WGS sequence"/>
</dbReference>
<feature type="signal peptide" evidence="2">
    <location>
        <begin position="1"/>
        <end position="16"/>
    </location>
</feature>
<feature type="region of interest" description="Disordered" evidence="1">
    <location>
        <begin position="81"/>
        <end position="135"/>
    </location>
</feature>
<sequence>MTPALAALLLSALVHGEFEANASGFRYSILGGELAETCAFGADGQGTCVERQVFASSTDFATTFSGRVIPFFTLAAAPTGSTLTTPPSSPTASSSSPSSTPTSSTSGAVVKAVSSTHTSSGPVNPRGTLTSHLGYGEARAVEQKWRKEERKKEEGCGCTDSTVNVRKSTHPHPRVKTPSFGNPETKLNLGCRNARNSSDIIATCLSNSCVPMASWPTAPVKEVLDVRVHENTRECRREEEWNGTAEISSCHIWGWFEGQNGSQLREDYALAFTRLVTREYIDSGQLPSEDRERNLKTQGPELAAEVWSESALFRSSLLMRSRPKLD</sequence>
<organism evidence="3 4">
    <name type="scientific">Mycena metata</name>
    <dbReference type="NCBI Taxonomy" id="1033252"/>
    <lineage>
        <taxon>Eukaryota</taxon>
        <taxon>Fungi</taxon>
        <taxon>Dikarya</taxon>
        <taxon>Basidiomycota</taxon>
        <taxon>Agaricomycotina</taxon>
        <taxon>Agaricomycetes</taxon>
        <taxon>Agaricomycetidae</taxon>
        <taxon>Agaricales</taxon>
        <taxon>Marasmiineae</taxon>
        <taxon>Mycenaceae</taxon>
        <taxon>Mycena</taxon>
    </lineage>
</organism>
<evidence type="ECO:0000313" key="4">
    <source>
        <dbReference type="Proteomes" id="UP001215598"/>
    </source>
</evidence>
<dbReference type="AlphaFoldDB" id="A0AAD7MWY9"/>
<feature type="compositionally biased region" description="Low complexity" evidence="1">
    <location>
        <begin position="81"/>
        <end position="108"/>
    </location>
</feature>
<proteinExistence type="predicted"/>
<reference evidence="3" key="1">
    <citation type="submission" date="2023-03" db="EMBL/GenBank/DDBJ databases">
        <title>Massive genome expansion in bonnet fungi (Mycena s.s.) driven by repeated elements and novel gene families across ecological guilds.</title>
        <authorList>
            <consortium name="Lawrence Berkeley National Laboratory"/>
            <person name="Harder C.B."/>
            <person name="Miyauchi S."/>
            <person name="Viragh M."/>
            <person name="Kuo A."/>
            <person name="Thoen E."/>
            <person name="Andreopoulos B."/>
            <person name="Lu D."/>
            <person name="Skrede I."/>
            <person name="Drula E."/>
            <person name="Henrissat B."/>
            <person name="Morin E."/>
            <person name="Kohler A."/>
            <person name="Barry K."/>
            <person name="LaButti K."/>
            <person name="Morin E."/>
            <person name="Salamov A."/>
            <person name="Lipzen A."/>
            <person name="Mereny Z."/>
            <person name="Hegedus B."/>
            <person name="Baldrian P."/>
            <person name="Stursova M."/>
            <person name="Weitz H."/>
            <person name="Taylor A."/>
            <person name="Grigoriev I.V."/>
            <person name="Nagy L.G."/>
            <person name="Martin F."/>
            <person name="Kauserud H."/>
        </authorList>
    </citation>
    <scope>NUCLEOTIDE SEQUENCE</scope>
    <source>
        <strain evidence="3">CBHHK182m</strain>
    </source>
</reference>
<feature type="compositionally biased region" description="Polar residues" evidence="1">
    <location>
        <begin position="113"/>
        <end position="131"/>
    </location>
</feature>
<evidence type="ECO:0000256" key="1">
    <source>
        <dbReference type="SAM" id="MobiDB-lite"/>
    </source>
</evidence>
<evidence type="ECO:0000313" key="3">
    <source>
        <dbReference type="EMBL" id="KAJ7736290.1"/>
    </source>
</evidence>
<protein>
    <submittedName>
        <fullName evidence="3">Uncharacterized protein</fullName>
    </submittedName>
</protein>
<dbReference type="EMBL" id="JARKIB010000122">
    <property type="protein sequence ID" value="KAJ7736290.1"/>
    <property type="molecule type" value="Genomic_DNA"/>
</dbReference>
<accession>A0AAD7MWY9</accession>
<keyword evidence="2" id="KW-0732">Signal</keyword>
<feature type="chain" id="PRO_5042020725" evidence="2">
    <location>
        <begin position="17"/>
        <end position="326"/>
    </location>
</feature>